<dbReference type="EMBL" id="RAPN01000001">
    <property type="protein sequence ID" value="RKD90566.1"/>
    <property type="molecule type" value="Genomic_DNA"/>
</dbReference>
<accession>A0A419W558</accession>
<comment type="caution">
    <text evidence="2">The sequence shown here is derived from an EMBL/GenBank/DDBJ whole genome shotgun (WGS) entry which is preliminary data.</text>
</comment>
<gene>
    <name evidence="2" type="ORF">BC643_0906</name>
</gene>
<dbReference type="RefSeq" id="WP_120271963.1">
    <property type="nucleotide sequence ID" value="NZ_RAPN01000001.1"/>
</dbReference>
<evidence type="ECO:0000313" key="2">
    <source>
        <dbReference type="EMBL" id="RKD90566.1"/>
    </source>
</evidence>
<evidence type="ECO:0000313" key="3">
    <source>
        <dbReference type="Proteomes" id="UP000283387"/>
    </source>
</evidence>
<keyword evidence="1" id="KW-0812">Transmembrane</keyword>
<keyword evidence="1" id="KW-1133">Transmembrane helix</keyword>
<sequence>MKTKIRNKTPQSPAKWDTKSTISTIGIALIVGLIAFSQTIKPKSNRVDYLRFDQTTKGYITHIAERGGYFQGYKGANYMTSGYEISYEFSVDGVNFAGKSLVPQNEAILKIRNQQKNNNGPITVRIWYNSNNPQFSDIDLSSIN</sequence>
<reference evidence="2 3" key="1">
    <citation type="submission" date="2018-09" db="EMBL/GenBank/DDBJ databases">
        <title>Genomic Encyclopedia of Archaeal and Bacterial Type Strains, Phase II (KMG-II): from individual species to whole genera.</title>
        <authorList>
            <person name="Goeker M."/>
        </authorList>
    </citation>
    <scope>NUCLEOTIDE SEQUENCE [LARGE SCALE GENOMIC DNA]</scope>
    <source>
        <strain evidence="2 3">DSM 27148</strain>
    </source>
</reference>
<feature type="transmembrane region" description="Helical" evidence="1">
    <location>
        <begin position="21"/>
        <end position="40"/>
    </location>
</feature>
<name>A0A419W558_9BACT</name>
<protein>
    <submittedName>
        <fullName evidence="2">Uncharacterized protein</fullName>
    </submittedName>
</protein>
<dbReference type="AlphaFoldDB" id="A0A419W558"/>
<dbReference type="Proteomes" id="UP000283387">
    <property type="component" value="Unassembled WGS sequence"/>
</dbReference>
<keyword evidence="1" id="KW-0472">Membrane</keyword>
<organism evidence="2 3">
    <name type="scientific">Mangrovibacterium diazotrophicum</name>
    <dbReference type="NCBI Taxonomy" id="1261403"/>
    <lineage>
        <taxon>Bacteria</taxon>
        <taxon>Pseudomonadati</taxon>
        <taxon>Bacteroidota</taxon>
        <taxon>Bacteroidia</taxon>
        <taxon>Marinilabiliales</taxon>
        <taxon>Prolixibacteraceae</taxon>
        <taxon>Mangrovibacterium</taxon>
    </lineage>
</organism>
<proteinExistence type="predicted"/>
<evidence type="ECO:0000256" key="1">
    <source>
        <dbReference type="SAM" id="Phobius"/>
    </source>
</evidence>
<keyword evidence="3" id="KW-1185">Reference proteome</keyword>